<reference evidence="6 7" key="1">
    <citation type="journal article" date="2016" name="Nat. Commun.">
        <title>Thousands of microbial genomes shed light on interconnected biogeochemical processes in an aquifer system.</title>
        <authorList>
            <person name="Anantharaman K."/>
            <person name="Brown C.T."/>
            <person name="Hug L.A."/>
            <person name="Sharon I."/>
            <person name="Castelle C.J."/>
            <person name="Probst A.J."/>
            <person name="Thomas B.C."/>
            <person name="Singh A."/>
            <person name="Wilkins M.J."/>
            <person name="Karaoz U."/>
            <person name="Brodie E.L."/>
            <person name="Williams K.H."/>
            <person name="Hubbard S.S."/>
            <person name="Banfield J.F."/>
        </authorList>
    </citation>
    <scope>NUCLEOTIDE SEQUENCE [LARGE SCALE GENOMIC DNA]</scope>
</reference>
<dbReference type="GO" id="GO:0003905">
    <property type="term" value="F:alkylbase DNA N-glycosylase activity"/>
    <property type="evidence" value="ECO:0007669"/>
    <property type="project" value="InterPro"/>
</dbReference>
<gene>
    <name evidence="6" type="ORF">A2606_03890</name>
</gene>
<dbReference type="AlphaFoldDB" id="A0A1F8HV25"/>
<protein>
    <recommendedName>
        <fullName evidence="5">Putative 3-methyladenine DNA glycosylase</fullName>
        <ecNumber evidence="5">3.2.2.-</ecNumber>
    </recommendedName>
</protein>
<dbReference type="SUPFAM" id="SSF50486">
    <property type="entry name" value="FMT C-terminal domain-like"/>
    <property type="match status" value="1"/>
</dbReference>
<evidence type="ECO:0000256" key="3">
    <source>
        <dbReference type="ARBA" id="ARBA00022801"/>
    </source>
</evidence>
<dbReference type="GO" id="GO:0006284">
    <property type="term" value="P:base-excision repair"/>
    <property type="evidence" value="ECO:0007669"/>
    <property type="project" value="InterPro"/>
</dbReference>
<evidence type="ECO:0000256" key="4">
    <source>
        <dbReference type="ARBA" id="ARBA00023204"/>
    </source>
</evidence>
<dbReference type="PANTHER" id="PTHR10429">
    <property type="entry name" value="DNA-3-METHYLADENINE GLYCOSYLASE"/>
    <property type="match status" value="1"/>
</dbReference>
<comment type="similarity">
    <text evidence="1 5">Belongs to the DNA glycosylase MPG family.</text>
</comment>
<accession>A0A1F8HV25</accession>
<dbReference type="Gene3D" id="3.10.300.10">
    <property type="entry name" value="Methylpurine-DNA glycosylase (MPG)"/>
    <property type="match status" value="1"/>
</dbReference>
<dbReference type="EC" id="3.2.2.-" evidence="5"/>
<organism evidence="6 7">
    <name type="scientific">Candidatus Yanofskybacteria bacterium RIFOXYD1_FULL_42_10</name>
    <dbReference type="NCBI Taxonomy" id="1802718"/>
    <lineage>
        <taxon>Bacteria</taxon>
        <taxon>Candidatus Yanofskyibacteriota</taxon>
    </lineage>
</organism>
<dbReference type="GO" id="GO:0003677">
    <property type="term" value="F:DNA binding"/>
    <property type="evidence" value="ECO:0007669"/>
    <property type="project" value="InterPro"/>
</dbReference>
<evidence type="ECO:0000313" key="7">
    <source>
        <dbReference type="Proteomes" id="UP000178043"/>
    </source>
</evidence>
<keyword evidence="2 5" id="KW-0227">DNA damage</keyword>
<dbReference type="CDD" id="cd00540">
    <property type="entry name" value="AAG"/>
    <property type="match status" value="1"/>
</dbReference>
<dbReference type="EMBL" id="MGLG01000014">
    <property type="protein sequence ID" value="OGN41425.1"/>
    <property type="molecule type" value="Genomic_DNA"/>
</dbReference>
<dbReference type="PANTHER" id="PTHR10429:SF0">
    <property type="entry name" value="DNA-3-METHYLADENINE GLYCOSYLASE"/>
    <property type="match status" value="1"/>
</dbReference>
<dbReference type="InterPro" id="IPR011034">
    <property type="entry name" value="Formyl_transferase-like_C_sf"/>
</dbReference>
<sequence>MRLSKKFYNRKTLTVARELLGKYLVRRMGRKTIVGMITETEAYCGSRDLASHASKGMTPRTKTMFGPPGRAYVYMIYGMYYCLNVVTEKDGYPAAVLIRGAEIGTSDKTQETSKKLNGPGKVCREFNIDKKLNGVDICRSREIWIENRNENIKPSHIKRGKRIGVDYAGKSKDKLWRFSIA</sequence>
<dbReference type="InterPro" id="IPR003180">
    <property type="entry name" value="MPG"/>
</dbReference>
<keyword evidence="3 5" id="KW-0378">Hydrolase</keyword>
<dbReference type="InterPro" id="IPR036995">
    <property type="entry name" value="MPG_sf"/>
</dbReference>
<evidence type="ECO:0000313" key="6">
    <source>
        <dbReference type="EMBL" id="OGN41425.1"/>
    </source>
</evidence>
<dbReference type="Proteomes" id="UP000178043">
    <property type="component" value="Unassembled WGS sequence"/>
</dbReference>
<comment type="caution">
    <text evidence="6">The sequence shown here is derived from an EMBL/GenBank/DDBJ whole genome shotgun (WGS) entry which is preliminary data.</text>
</comment>
<dbReference type="HAMAP" id="MF_00527">
    <property type="entry name" value="3MGH"/>
    <property type="match status" value="1"/>
</dbReference>
<dbReference type="NCBIfam" id="TIGR00567">
    <property type="entry name" value="3mg"/>
    <property type="match status" value="1"/>
</dbReference>
<dbReference type="FunFam" id="3.10.300.10:FF:000001">
    <property type="entry name" value="Putative 3-methyladenine DNA glycosylase"/>
    <property type="match status" value="1"/>
</dbReference>
<keyword evidence="4 5" id="KW-0234">DNA repair</keyword>
<name>A0A1F8HV25_9BACT</name>
<evidence type="ECO:0000256" key="2">
    <source>
        <dbReference type="ARBA" id="ARBA00022763"/>
    </source>
</evidence>
<proteinExistence type="inferred from homology"/>
<evidence type="ECO:0000256" key="5">
    <source>
        <dbReference type="HAMAP-Rule" id="MF_00527"/>
    </source>
</evidence>
<dbReference type="Pfam" id="PF02245">
    <property type="entry name" value="Pur_DNA_glyco"/>
    <property type="match status" value="1"/>
</dbReference>
<evidence type="ECO:0000256" key="1">
    <source>
        <dbReference type="ARBA" id="ARBA00009232"/>
    </source>
</evidence>